<name>A0A0A9FW09_ARUDO</name>
<sequence>MLLITFFLIIITIVRKYIRWFCVVFPKTSFKKAPIEVRFGTKHRSCADIFPVIYYFL</sequence>
<dbReference type="EMBL" id="GBRH01180881">
    <property type="protein sequence ID" value="JAE17015.1"/>
    <property type="molecule type" value="Transcribed_RNA"/>
</dbReference>
<proteinExistence type="predicted"/>
<reference evidence="1" key="2">
    <citation type="journal article" date="2015" name="Data Brief">
        <title>Shoot transcriptome of the giant reed, Arundo donax.</title>
        <authorList>
            <person name="Barrero R.A."/>
            <person name="Guerrero F.D."/>
            <person name="Moolhuijzen P."/>
            <person name="Goolsby J.A."/>
            <person name="Tidwell J."/>
            <person name="Bellgard S.E."/>
            <person name="Bellgard M.I."/>
        </authorList>
    </citation>
    <scope>NUCLEOTIDE SEQUENCE</scope>
    <source>
        <tissue evidence="1">Shoot tissue taken approximately 20 cm above the soil surface</tissue>
    </source>
</reference>
<reference evidence="1" key="1">
    <citation type="submission" date="2014-09" db="EMBL/GenBank/DDBJ databases">
        <authorList>
            <person name="Magalhaes I.L.F."/>
            <person name="Oliveira U."/>
            <person name="Santos F.R."/>
            <person name="Vidigal T.H.D.A."/>
            <person name="Brescovit A.D."/>
            <person name="Santos A.J."/>
        </authorList>
    </citation>
    <scope>NUCLEOTIDE SEQUENCE</scope>
    <source>
        <tissue evidence="1">Shoot tissue taken approximately 20 cm above the soil surface</tissue>
    </source>
</reference>
<organism evidence="1">
    <name type="scientific">Arundo donax</name>
    <name type="common">Giant reed</name>
    <name type="synonym">Donax arundinaceus</name>
    <dbReference type="NCBI Taxonomy" id="35708"/>
    <lineage>
        <taxon>Eukaryota</taxon>
        <taxon>Viridiplantae</taxon>
        <taxon>Streptophyta</taxon>
        <taxon>Embryophyta</taxon>
        <taxon>Tracheophyta</taxon>
        <taxon>Spermatophyta</taxon>
        <taxon>Magnoliopsida</taxon>
        <taxon>Liliopsida</taxon>
        <taxon>Poales</taxon>
        <taxon>Poaceae</taxon>
        <taxon>PACMAD clade</taxon>
        <taxon>Arundinoideae</taxon>
        <taxon>Arundineae</taxon>
        <taxon>Arundo</taxon>
    </lineage>
</organism>
<dbReference type="AlphaFoldDB" id="A0A0A9FW09"/>
<protein>
    <submittedName>
        <fullName evidence="1">Uncharacterized protein</fullName>
    </submittedName>
</protein>
<evidence type="ECO:0000313" key="1">
    <source>
        <dbReference type="EMBL" id="JAE17015.1"/>
    </source>
</evidence>
<accession>A0A0A9FW09</accession>